<dbReference type="PANTHER" id="PTHR30203:SF33">
    <property type="entry name" value="BLR4455 PROTEIN"/>
    <property type="match status" value="1"/>
</dbReference>
<sequence>MASSVASGYVTLLALDEQLRVTQSTLKAREEAFKLAQRQYQTGYSSRLELMQSDSELRSTRAQIPQVQNQIARQENALTLLLGG</sequence>
<protein>
    <submittedName>
        <fullName evidence="3">Outer membrane protein oprM</fullName>
    </submittedName>
</protein>
<reference evidence="3 4" key="1">
    <citation type="submission" date="2019-05" db="EMBL/GenBank/DDBJ databases">
        <authorList>
            <consortium name="Pathogen Informatics"/>
        </authorList>
    </citation>
    <scope>NUCLEOTIDE SEQUENCE [LARGE SCALE GENOMIC DNA]</scope>
    <source>
        <strain evidence="3 4">NCTC13032</strain>
    </source>
</reference>
<dbReference type="EMBL" id="LR590464">
    <property type="protein sequence ID" value="VTP68898.1"/>
    <property type="molecule type" value="Genomic_DNA"/>
</dbReference>
<dbReference type="GO" id="GO:0015562">
    <property type="term" value="F:efflux transmembrane transporter activity"/>
    <property type="evidence" value="ECO:0007669"/>
    <property type="project" value="InterPro"/>
</dbReference>
<dbReference type="Proteomes" id="UP000310719">
    <property type="component" value="Chromosome"/>
</dbReference>
<organism evidence="3 4">
    <name type="scientific">Leclercia adecarboxylata</name>
    <dbReference type="NCBI Taxonomy" id="83655"/>
    <lineage>
        <taxon>Bacteria</taxon>
        <taxon>Pseudomonadati</taxon>
        <taxon>Pseudomonadota</taxon>
        <taxon>Gammaproteobacteria</taxon>
        <taxon>Enterobacterales</taxon>
        <taxon>Enterobacteriaceae</taxon>
        <taxon>Leclercia</taxon>
    </lineage>
</organism>
<dbReference type="GO" id="GO:0009279">
    <property type="term" value="C:cell outer membrane"/>
    <property type="evidence" value="ECO:0007669"/>
    <property type="project" value="UniProtKB-SubCell"/>
</dbReference>
<dbReference type="Pfam" id="PF02321">
    <property type="entry name" value="OEP"/>
    <property type="match status" value="1"/>
</dbReference>
<dbReference type="SUPFAM" id="SSF56954">
    <property type="entry name" value="Outer membrane efflux proteins (OEP)"/>
    <property type="match status" value="1"/>
</dbReference>
<evidence type="ECO:0000313" key="3">
    <source>
        <dbReference type="EMBL" id="VTP68898.1"/>
    </source>
</evidence>
<dbReference type="STRING" id="83655.APT61_10165"/>
<dbReference type="InterPro" id="IPR010131">
    <property type="entry name" value="MdtP/NodT-like"/>
</dbReference>
<gene>
    <name evidence="3" type="primary">oprM_2</name>
    <name evidence="3" type="ORF">NCTC13032_03788</name>
</gene>
<dbReference type="InterPro" id="IPR003423">
    <property type="entry name" value="OMP_efflux"/>
</dbReference>
<proteinExistence type="inferred from homology"/>
<comment type="subcellular location">
    <subcellularLocation>
        <location evidence="1">Cell outer membrane</location>
        <topology evidence="1">Lipid-anchor</topology>
    </subcellularLocation>
</comment>
<name>A0A4U9HW46_9ENTR</name>
<comment type="similarity">
    <text evidence="2">Belongs to the outer membrane factor (OMF) (TC 1.B.17) family.</text>
</comment>
<dbReference type="AlphaFoldDB" id="A0A4U9HW46"/>
<dbReference type="Gene3D" id="1.20.1600.10">
    <property type="entry name" value="Outer membrane efflux proteins (OEP)"/>
    <property type="match status" value="1"/>
</dbReference>
<accession>A0A4U9HW46</accession>
<evidence type="ECO:0000256" key="2">
    <source>
        <dbReference type="ARBA" id="ARBA00007613"/>
    </source>
</evidence>
<dbReference type="PANTHER" id="PTHR30203">
    <property type="entry name" value="OUTER MEMBRANE CATION EFFLUX PROTEIN"/>
    <property type="match status" value="1"/>
</dbReference>
<evidence type="ECO:0000256" key="1">
    <source>
        <dbReference type="ARBA" id="ARBA00004459"/>
    </source>
</evidence>
<evidence type="ECO:0000313" key="4">
    <source>
        <dbReference type="Proteomes" id="UP000310719"/>
    </source>
</evidence>